<evidence type="ECO:0000313" key="4">
    <source>
        <dbReference type="Proteomes" id="UP000075398"/>
    </source>
</evidence>
<evidence type="ECO:0000259" key="2">
    <source>
        <dbReference type="Pfam" id="PF00535"/>
    </source>
</evidence>
<evidence type="ECO:0000256" key="1">
    <source>
        <dbReference type="SAM" id="Phobius"/>
    </source>
</evidence>
<dbReference type="Gene3D" id="3.90.550.10">
    <property type="entry name" value="Spore Coat Polysaccharide Biosynthesis Protein SpsA, Chain A"/>
    <property type="match status" value="1"/>
</dbReference>
<reference evidence="3 4" key="1">
    <citation type="journal article" date="2016" name="ISME J.">
        <title>Chasing the elusive Euryarchaeota class WSA2: genomes reveal a uniquely fastidious methyl-reducing methanogen.</title>
        <authorList>
            <person name="Nobu M.K."/>
            <person name="Narihiro T."/>
            <person name="Kuroda K."/>
            <person name="Mei R."/>
            <person name="Liu W.T."/>
        </authorList>
    </citation>
    <scope>NUCLEOTIDE SEQUENCE [LARGE SCALE GENOMIC DNA]</scope>
    <source>
        <strain evidence="3">U1lsi0528_Bin055</strain>
    </source>
</reference>
<feature type="transmembrane region" description="Helical" evidence="1">
    <location>
        <begin position="232"/>
        <end position="255"/>
    </location>
</feature>
<proteinExistence type="predicted"/>
<dbReference type="SUPFAM" id="SSF53448">
    <property type="entry name" value="Nucleotide-diphospho-sugar transferases"/>
    <property type="match status" value="1"/>
</dbReference>
<keyword evidence="3" id="KW-0808">Transferase</keyword>
<dbReference type="Pfam" id="PF00535">
    <property type="entry name" value="Glycos_transf_2"/>
    <property type="match status" value="1"/>
</dbReference>
<dbReference type="CDD" id="cd04179">
    <property type="entry name" value="DPM_DPG-synthase_like"/>
    <property type="match status" value="1"/>
</dbReference>
<accession>A0A150J8J9</accession>
<dbReference type="AlphaFoldDB" id="A0A150J8J9"/>
<keyword evidence="1" id="KW-0812">Transmembrane</keyword>
<evidence type="ECO:0000313" key="3">
    <source>
        <dbReference type="EMBL" id="KYC53465.1"/>
    </source>
</evidence>
<name>A0A150J8J9_9EURY</name>
<comment type="caution">
    <text evidence="3">The sequence shown here is derived from an EMBL/GenBank/DDBJ whole genome shotgun (WGS) entry which is preliminary data.</text>
</comment>
<keyword evidence="3" id="KW-0328">Glycosyltransferase</keyword>
<dbReference type="EC" id="2.4.1.-" evidence="3"/>
<keyword evidence="1" id="KW-1133">Transmembrane helix</keyword>
<dbReference type="InterPro" id="IPR050256">
    <property type="entry name" value="Glycosyltransferase_2"/>
</dbReference>
<dbReference type="PANTHER" id="PTHR48090">
    <property type="entry name" value="UNDECAPRENYL-PHOSPHATE 4-DEOXY-4-FORMAMIDO-L-ARABINOSE TRANSFERASE-RELATED"/>
    <property type="match status" value="1"/>
</dbReference>
<dbReference type="GO" id="GO:0016757">
    <property type="term" value="F:glycosyltransferase activity"/>
    <property type="evidence" value="ECO:0007669"/>
    <property type="project" value="UniProtKB-KW"/>
</dbReference>
<protein>
    <submittedName>
        <fullName evidence="3">Glycosyltransferase AglJ</fullName>
        <ecNumber evidence="3">2.4.1.-</ecNumber>
    </submittedName>
</protein>
<dbReference type="InterPro" id="IPR029044">
    <property type="entry name" value="Nucleotide-diphossugar_trans"/>
</dbReference>
<sequence length="298" mass="34062">MSEVSVVIPTLNEEKTIGKVIDDCIKALNKVKINNNIDYKIIVVDGNSKDKTREIAKRKNAHIILEERKGKGIAIICAFKKINSDYLIMLDGDGTYNPKDISIFLDNLLNQDIDIVIGKRVPKDNSMTKLNRFGNYIINLLIRKLYKLDVHDICTGFWGFKKKVYKDFTKIEATGFDLEVLMAINSIKYNFKLLEIPTEYKRRIGDTNLSPFRDGALILGVIIRLLRDYNPIFLFGSLGIFFLLLGLYFGVRLIITFNEKGFLMIGHTLLTVLFILIAVQTIYFGLLSDLIIRKINGR</sequence>
<feature type="domain" description="Glycosyltransferase 2-like" evidence="2">
    <location>
        <begin position="5"/>
        <end position="167"/>
    </location>
</feature>
<dbReference type="Proteomes" id="UP000075398">
    <property type="component" value="Unassembled WGS sequence"/>
</dbReference>
<organism evidence="3 4">
    <name type="scientific">Candidatus Methanofastidiosum methylothiophilum</name>
    <dbReference type="NCBI Taxonomy" id="1705564"/>
    <lineage>
        <taxon>Archaea</taxon>
        <taxon>Methanobacteriati</taxon>
        <taxon>Methanobacteriota</taxon>
        <taxon>Stenosarchaea group</taxon>
        <taxon>Candidatus Methanofastidiosia</taxon>
        <taxon>Candidatus Methanofastidiosales</taxon>
        <taxon>Candidatus Methanofastidiosaceae</taxon>
        <taxon>Candidatus Methanofastidiosum</taxon>
    </lineage>
</organism>
<keyword evidence="1" id="KW-0472">Membrane</keyword>
<dbReference type="EMBL" id="LNGC01000005">
    <property type="protein sequence ID" value="KYC53465.1"/>
    <property type="molecule type" value="Genomic_DNA"/>
</dbReference>
<gene>
    <name evidence="3" type="primary">aglJ_1</name>
    <name evidence="3" type="ORF">AMQ22_00255</name>
</gene>
<dbReference type="InterPro" id="IPR001173">
    <property type="entry name" value="Glyco_trans_2-like"/>
</dbReference>
<feature type="transmembrane region" description="Helical" evidence="1">
    <location>
        <begin position="261"/>
        <end position="286"/>
    </location>
</feature>
<dbReference type="PANTHER" id="PTHR48090:SF7">
    <property type="entry name" value="RFBJ PROTEIN"/>
    <property type="match status" value="1"/>
</dbReference>